<feature type="compositionally biased region" description="Polar residues" evidence="1">
    <location>
        <begin position="26"/>
        <end position="37"/>
    </location>
</feature>
<protein>
    <submittedName>
        <fullName evidence="2">Uncharacterized protein</fullName>
    </submittedName>
</protein>
<proteinExistence type="predicted"/>
<keyword evidence="3" id="KW-1185">Reference proteome</keyword>
<organism evidence="2 3">
    <name type="scientific">Monilinia fructicola</name>
    <name type="common">Brown rot fungus</name>
    <name type="synonym">Ciboria fructicola</name>
    <dbReference type="NCBI Taxonomy" id="38448"/>
    <lineage>
        <taxon>Eukaryota</taxon>
        <taxon>Fungi</taxon>
        <taxon>Dikarya</taxon>
        <taxon>Ascomycota</taxon>
        <taxon>Pezizomycotina</taxon>
        <taxon>Leotiomycetes</taxon>
        <taxon>Helotiales</taxon>
        <taxon>Sclerotiniaceae</taxon>
        <taxon>Monilinia</taxon>
    </lineage>
</organism>
<feature type="compositionally biased region" description="Polar residues" evidence="1">
    <location>
        <begin position="1"/>
        <end position="13"/>
    </location>
</feature>
<sequence>MLRRMLQNQQHQRQPLPLSYTRKQHLPQNQEIGRTSVASSAGGASGAHRVHKNSSARSGSMRPRANTLSHVEGAFMQLTMDQMATESLAAEESKPPTSSQSCP</sequence>
<evidence type="ECO:0000313" key="3">
    <source>
        <dbReference type="Proteomes" id="UP000322873"/>
    </source>
</evidence>
<evidence type="ECO:0000256" key="1">
    <source>
        <dbReference type="SAM" id="MobiDB-lite"/>
    </source>
</evidence>
<gene>
    <name evidence="2" type="ORF">EYC84_008473</name>
</gene>
<comment type="caution">
    <text evidence="2">The sequence shown here is derived from an EMBL/GenBank/DDBJ whole genome shotgun (WGS) entry which is preliminary data.</text>
</comment>
<dbReference type="EMBL" id="VICG01000010">
    <property type="protein sequence ID" value="KAA8568054.1"/>
    <property type="molecule type" value="Genomic_DNA"/>
</dbReference>
<dbReference type="VEuPathDB" id="FungiDB:MFRU_041g00450"/>
<evidence type="ECO:0000313" key="2">
    <source>
        <dbReference type="EMBL" id="KAA8568054.1"/>
    </source>
</evidence>
<dbReference type="Proteomes" id="UP000322873">
    <property type="component" value="Unassembled WGS sequence"/>
</dbReference>
<name>A0A5M9JFA2_MONFR</name>
<reference evidence="2 3" key="1">
    <citation type="submission" date="2019-06" db="EMBL/GenBank/DDBJ databases">
        <title>Genome Sequence of the Brown Rot Fungal Pathogen Monilinia fructicola.</title>
        <authorList>
            <person name="De Miccolis Angelini R.M."/>
            <person name="Landi L."/>
            <person name="Abate D."/>
            <person name="Pollastro S."/>
            <person name="Romanazzi G."/>
            <person name="Faretra F."/>
        </authorList>
    </citation>
    <scope>NUCLEOTIDE SEQUENCE [LARGE SCALE GENOMIC DNA]</scope>
    <source>
        <strain evidence="2 3">Mfrc123</strain>
    </source>
</reference>
<accession>A0A5M9JFA2</accession>
<dbReference type="AlphaFoldDB" id="A0A5M9JFA2"/>
<feature type="region of interest" description="Disordered" evidence="1">
    <location>
        <begin position="1"/>
        <end position="69"/>
    </location>
</feature>
<feature type="region of interest" description="Disordered" evidence="1">
    <location>
        <begin position="82"/>
        <end position="103"/>
    </location>
</feature>